<feature type="compositionally biased region" description="Polar residues" evidence="2">
    <location>
        <begin position="181"/>
        <end position="190"/>
    </location>
</feature>
<feature type="compositionally biased region" description="Low complexity" evidence="2">
    <location>
        <begin position="276"/>
        <end position="288"/>
    </location>
</feature>
<dbReference type="GO" id="GO:0008270">
    <property type="term" value="F:zinc ion binding"/>
    <property type="evidence" value="ECO:0007669"/>
    <property type="project" value="UniProtKB-KW"/>
</dbReference>
<keyword evidence="1" id="KW-0863">Zinc-finger</keyword>
<dbReference type="InterPro" id="IPR018553">
    <property type="entry name" value="E2_Ub-conjug_enz"/>
</dbReference>
<feature type="compositionally biased region" description="Low complexity" evidence="2">
    <location>
        <begin position="248"/>
        <end position="266"/>
    </location>
</feature>
<reference evidence="4 5" key="1">
    <citation type="journal article" date="2011" name="Genome Res.">
        <title>Phylogeny-wide analysis of social amoeba genomes highlights ancient origins for complex intercellular communication.</title>
        <authorList>
            <person name="Heidel A.J."/>
            <person name="Lawal H.M."/>
            <person name="Felder M."/>
            <person name="Schilde C."/>
            <person name="Helps N.R."/>
            <person name="Tunggal B."/>
            <person name="Rivero F."/>
            <person name="John U."/>
            <person name="Schleicher M."/>
            <person name="Eichinger L."/>
            <person name="Platzer M."/>
            <person name="Noegel A.A."/>
            <person name="Schaap P."/>
            <person name="Gloeckner G."/>
        </authorList>
    </citation>
    <scope>NUCLEOTIDE SEQUENCE [LARGE SCALE GENOMIC DNA]</scope>
    <source>
        <strain evidence="5">ATCC 26659 / Pp 5 / PN500</strain>
    </source>
</reference>
<dbReference type="InterPro" id="IPR018247">
    <property type="entry name" value="EF_Hand_1_Ca_BS"/>
</dbReference>
<dbReference type="InterPro" id="IPR057668">
    <property type="entry name" value="E2_Ub-conjug_enz_C"/>
</dbReference>
<evidence type="ECO:0000256" key="2">
    <source>
        <dbReference type="SAM" id="MobiDB-lite"/>
    </source>
</evidence>
<dbReference type="PANTHER" id="PTHR31560:SF0">
    <property type="entry name" value="UPF0652 PROTEIN C22H10.08"/>
    <property type="match status" value="1"/>
</dbReference>
<dbReference type="PROSITE" id="PS50119">
    <property type="entry name" value="ZF_BBOX"/>
    <property type="match status" value="1"/>
</dbReference>
<keyword evidence="1" id="KW-0479">Metal-binding</keyword>
<dbReference type="PANTHER" id="PTHR31560">
    <property type="entry name" value="UPF0652 PROTEIN C16A11.03C-RELATED"/>
    <property type="match status" value="1"/>
</dbReference>
<protein>
    <recommendedName>
        <fullName evidence="3">B box-type domain-containing protein</fullName>
    </recommendedName>
</protein>
<dbReference type="Proteomes" id="UP000001396">
    <property type="component" value="Unassembled WGS sequence"/>
</dbReference>
<dbReference type="GeneID" id="31358633"/>
<evidence type="ECO:0000313" key="4">
    <source>
        <dbReference type="EMBL" id="EFA84037.1"/>
    </source>
</evidence>
<sequence>MFLDFKYSTLLMSSSYSFQRNTDEKPLIFRDLNRRTTTTTTTEKLSTTSNEEDYVEKDSIKAAVATLTNKKKRTFEPTEMASNTERLKKALSDETYDDIDGVVDSDTNDQMVEEDDDIPKGMCVECTDQPASIHCDQCQDDLCEVCGYSIHRRGKRKLHTYTDLLSGSALKSFENGPHRPSGSTSSAGEKLHQISTSRYLNLNKSAITSTTTTTTTAGMPKMTMNILGNSVFNKSIFNLHNNNNNIHHFSPLPNNNNNNNHNNNNNSSSFVGDSLHSISSTNNNINHNHNNKGLGVGFGADPLKSHRSFTQMVHDSNSAAVNGGANGHRKDDDDDDEIDEEEVNRYIRVPKSMTDTVKSLNQAYFMERSKYIPVRLSLQERNLLRLLEASLHVSEYTDKVDIQISNRPKRINDQLRHICAILCGLLVASDFKKGQQLVEKKDFSDNEMFFQTVFEIGRRHKIMNPAKMRAEYGKMIHLLQDSSQREIRDALGLELVSDLKTVYAVLEECDGLKLLSDPLLDVATREVLPDGKQRHEIQHDIKVKERAIKMLSNKYASSTLSTDQIEQCIYSIGDNHTYLRENRDSVRKMIKYLKTYFDPENEEQYFSLRITPGQAGARLNHSHQKQYMYVYQSLTLWKKILHDMFRLWYLAEYDLLRGNSYSLRNTGQGLNRIQAAPKISSAMGKILHSAQTKVGQYWVGSSVVHLGDHNVPNALTFIDKYTQISRILNPIVIAIDFIPKIKDPGLQTYILNTFGSQKNLVKLILSDFFKHAFDGSGADNFFDAGSCIDGRLTSAWNWCSKIEKKNYYSIFLLSGFNGFDGSFN</sequence>
<comment type="caution">
    <text evidence="4">The sequence shown here is derived from an EMBL/GenBank/DDBJ whole genome shotgun (WGS) entry which is preliminary data.</text>
</comment>
<feature type="domain" description="B box-type" evidence="3">
    <location>
        <begin position="118"/>
        <end position="164"/>
    </location>
</feature>
<feature type="region of interest" description="Disordered" evidence="2">
    <location>
        <begin position="248"/>
        <end position="290"/>
    </location>
</feature>
<dbReference type="InterPro" id="IPR000315">
    <property type="entry name" value="Znf_B-box"/>
</dbReference>
<dbReference type="Pfam" id="PF09418">
    <property type="entry name" value="DUF2009"/>
    <property type="match status" value="1"/>
</dbReference>
<gene>
    <name evidence="4" type="ORF">PPL_03110</name>
</gene>
<keyword evidence="1" id="KW-0862">Zinc</keyword>
<feature type="region of interest" description="Disordered" evidence="2">
    <location>
        <begin position="170"/>
        <end position="190"/>
    </location>
</feature>
<accession>D3B3Y9</accession>
<name>D3B3Y9_HETP5</name>
<dbReference type="Pfam" id="PF00643">
    <property type="entry name" value="zf-B_box"/>
    <property type="match status" value="1"/>
</dbReference>
<organism evidence="4 5">
    <name type="scientific">Heterostelium pallidum (strain ATCC 26659 / Pp 5 / PN500)</name>
    <name type="common">Cellular slime mold</name>
    <name type="synonym">Polysphondylium pallidum</name>
    <dbReference type="NCBI Taxonomy" id="670386"/>
    <lineage>
        <taxon>Eukaryota</taxon>
        <taxon>Amoebozoa</taxon>
        <taxon>Evosea</taxon>
        <taxon>Eumycetozoa</taxon>
        <taxon>Dictyostelia</taxon>
        <taxon>Acytosteliales</taxon>
        <taxon>Acytosteliaceae</taxon>
        <taxon>Heterostelium</taxon>
    </lineage>
</organism>
<keyword evidence="5" id="KW-1185">Reference proteome</keyword>
<evidence type="ECO:0000313" key="5">
    <source>
        <dbReference type="Proteomes" id="UP000001396"/>
    </source>
</evidence>
<dbReference type="RefSeq" id="XP_020436154.1">
    <property type="nucleotide sequence ID" value="XM_020574082.1"/>
</dbReference>
<dbReference type="CDD" id="cd20208">
    <property type="entry name" value="Bbox1_DUF2009"/>
    <property type="match status" value="1"/>
</dbReference>
<evidence type="ECO:0000259" key="3">
    <source>
        <dbReference type="PROSITE" id="PS50119"/>
    </source>
</evidence>
<dbReference type="EMBL" id="ADBJ01000010">
    <property type="protein sequence ID" value="EFA84037.1"/>
    <property type="molecule type" value="Genomic_DNA"/>
</dbReference>
<dbReference type="PROSITE" id="PS00018">
    <property type="entry name" value="EF_HAND_1"/>
    <property type="match status" value="1"/>
</dbReference>
<dbReference type="InParanoid" id="D3B3Y9"/>
<feature type="region of interest" description="Disordered" evidence="2">
    <location>
        <begin position="317"/>
        <end position="339"/>
    </location>
</feature>
<dbReference type="AlphaFoldDB" id="D3B3Y9"/>
<proteinExistence type="predicted"/>
<evidence type="ECO:0000256" key="1">
    <source>
        <dbReference type="PROSITE-ProRule" id="PRU00024"/>
    </source>
</evidence>